<name>A0A2A6LQT8_RHIFR</name>
<evidence type="ECO:0000256" key="1">
    <source>
        <dbReference type="ARBA" id="ARBA00023015"/>
    </source>
</evidence>
<comment type="caution">
    <text evidence="6">The sequence shown here is derived from an EMBL/GenBank/DDBJ whole genome shotgun (WGS) entry which is preliminary data.</text>
</comment>
<dbReference type="Proteomes" id="UP000220353">
    <property type="component" value="Unassembled WGS sequence"/>
</dbReference>
<reference evidence="6 7" key="1">
    <citation type="submission" date="2017-09" db="EMBL/GenBank/DDBJ databases">
        <title>Comparative genomics of rhizobia isolated from Phaseolus vulgaris in China.</title>
        <authorList>
            <person name="Tong W."/>
        </authorList>
    </citation>
    <scope>NUCLEOTIDE SEQUENCE [LARGE SCALE GENOMIC DNA]</scope>
    <source>
        <strain evidence="6 7">PCH1</strain>
    </source>
</reference>
<dbReference type="AlphaFoldDB" id="A0A2A6LQT8"/>
<dbReference type="CDD" id="cd01544">
    <property type="entry name" value="PBP1_GalR"/>
    <property type="match status" value="1"/>
</dbReference>
<dbReference type="SUPFAM" id="SSF53822">
    <property type="entry name" value="Periplasmic binding protein-like I"/>
    <property type="match status" value="1"/>
</dbReference>
<dbReference type="SMART" id="SM00354">
    <property type="entry name" value="HTH_LACI"/>
    <property type="match status" value="1"/>
</dbReference>
<proteinExistence type="predicted"/>
<feature type="region of interest" description="Disordered" evidence="4">
    <location>
        <begin position="334"/>
        <end position="358"/>
    </location>
</feature>
<dbReference type="InterPro" id="IPR046335">
    <property type="entry name" value="LacI/GalR-like_sensor"/>
</dbReference>
<dbReference type="Gene3D" id="1.10.260.40">
    <property type="entry name" value="lambda repressor-like DNA-binding domains"/>
    <property type="match status" value="1"/>
</dbReference>
<dbReference type="EMBL" id="NWTC01000025">
    <property type="protein sequence ID" value="PDT45013.1"/>
    <property type="molecule type" value="Genomic_DNA"/>
</dbReference>
<evidence type="ECO:0000313" key="6">
    <source>
        <dbReference type="EMBL" id="PDT45013.1"/>
    </source>
</evidence>
<dbReference type="Pfam" id="PF00356">
    <property type="entry name" value="LacI"/>
    <property type="match status" value="1"/>
</dbReference>
<keyword evidence="2" id="KW-0238">DNA-binding</keyword>
<dbReference type="PROSITE" id="PS50932">
    <property type="entry name" value="HTH_LACI_2"/>
    <property type="match status" value="1"/>
</dbReference>
<evidence type="ECO:0000259" key="5">
    <source>
        <dbReference type="PROSITE" id="PS50932"/>
    </source>
</evidence>
<dbReference type="PANTHER" id="PTHR30146:SF149">
    <property type="entry name" value="HTH-TYPE TRANSCRIPTIONAL REGULATOR EBGR"/>
    <property type="match status" value="1"/>
</dbReference>
<evidence type="ECO:0000256" key="3">
    <source>
        <dbReference type="ARBA" id="ARBA00023163"/>
    </source>
</evidence>
<dbReference type="Pfam" id="PF13377">
    <property type="entry name" value="Peripla_BP_3"/>
    <property type="match status" value="1"/>
</dbReference>
<dbReference type="InterPro" id="IPR000843">
    <property type="entry name" value="HTH_LacI"/>
</dbReference>
<evidence type="ECO:0000313" key="7">
    <source>
        <dbReference type="Proteomes" id="UP000220353"/>
    </source>
</evidence>
<feature type="domain" description="HTH lacI-type" evidence="5">
    <location>
        <begin position="2"/>
        <end position="59"/>
    </location>
</feature>
<keyword evidence="3" id="KW-0804">Transcription</keyword>
<sequence length="358" mass="38776">MVTIKEIAAAVGVSSATVSRVLNYDPTLSISTRKRQAIIETAEALNYATPRNRGRAAAQGLGAGQKIALVHFLEPAQELVDPYYVGVRLGIESRCQAMKSEIVKVVPTGSPPEAAILEGASGVVAVGHYYGEALEWLRRHSRHLVFADYAPAGDADDSVLSDVAFAMTRLLEAVHAMGYRRIGFIGWIDAFHEPENLYSERRCRTFIDWMVKAGLYDPELCLVERMTPDSGYALTKAMLSKPHPPKVLITCNDNMALGAYRAIQEMDLRIPEDIAVASFNDIPVAQFLGPPLSTVKIPAELIGETAVDLLLERLSGRDVSKKVVLGTEMVWRGSTPQPVDAASSPDTAGAAKADLSLT</sequence>
<organism evidence="6 7">
    <name type="scientific">Rhizobium fredii</name>
    <name type="common">Sinorhizobium fredii</name>
    <dbReference type="NCBI Taxonomy" id="380"/>
    <lineage>
        <taxon>Bacteria</taxon>
        <taxon>Pseudomonadati</taxon>
        <taxon>Pseudomonadota</taxon>
        <taxon>Alphaproteobacteria</taxon>
        <taxon>Hyphomicrobiales</taxon>
        <taxon>Rhizobiaceae</taxon>
        <taxon>Sinorhizobium/Ensifer group</taxon>
        <taxon>Sinorhizobium</taxon>
    </lineage>
</organism>
<protein>
    <submittedName>
        <fullName evidence="6">LacI family transcriptional regulator</fullName>
    </submittedName>
</protein>
<dbReference type="CDD" id="cd01392">
    <property type="entry name" value="HTH_LacI"/>
    <property type="match status" value="1"/>
</dbReference>
<evidence type="ECO:0000256" key="4">
    <source>
        <dbReference type="SAM" id="MobiDB-lite"/>
    </source>
</evidence>
<dbReference type="InterPro" id="IPR028082">
    <property type="entry name" value="Peripla_BP_I"/>
</dbReference>
<dbReference type="Gene3D" id="3.40.50.2300">
    <property type="match status" value="2"/>
</dbReference>
<dbReference type="GO" id="GO:0000976">
    <property type="term" value="F:transcription cis-regulatory region binding"/>
    <property type="evidence" value="ECO:0007669"/>
    <property type="project" value="TreeGrafter"/>
</dbReference>
<dbReference type="GO" id="GO:0003700">
    <property type="term" value="F:DNA-binding transcription factor activity"/>
    <property type="evidence" value="ECO:0007669"/>
    <property type="project" value="TreeGrafter"/>
</dbReference>
<dbReference type="SUPFAM" id="SSF47413">
    <property type="entry name" value="lambda repressor-like DNA-binding domains"/>
    <property type="match status" value="1"/>
</dbReference>
<accession>A0A2A6LQT8</accession>
<dbReference type="InterPro" id="IPR010982">
    <property type="entry name" value="Lambda_DNA-bd_dom_sf"/>
</dbReference>
<keyword evidence="1" id="KW-0805">Transcription regulation</keyword>
<dbReference type="PANTHER" id="PTHR30146">
    <property type="entry name" value="LACI-RELATED TRANSCRIPTIONAL REPRESSOR"/>
    <property type="match status" value="1"/>
</dbReference>
<dbReference type="PROSITE" id="PS00356">
    <property type="entry name" value="HTH_LACI_1"/>
    <property type="match status" value="1"/>
</dbReference>
<evidence type="ECO:0000256" key="2">
    <source>
        <dbReference type="ARBA" id="ARBA00023125"/>
    </source>
</evidence>
<gene>
    <name evidence="6" type="ORF">CO661_25545</name>
</gene>
<dbReference type="RefSeq" id="WP_097587538.1">
    <property type="nucleotide sequence ID" value="NZ_NWTC01000025.1"/>
</dbReference>